<dbReference type="Proteomes" id="UP000019489">
    <property type="component" value="Unassembled WGS sequence"/>
</dbReference>
<reference evidence="3 4" key="1">
    <citation type="submission" date="2013-08" db="EMBL/GenBank/DDBJ databases">
        <title>Intrasporangium oryzae NRRL B-24470.</title>
        <authorList>
            <person name="Liu H."/>
            <person name="Wang G."/>
        </authorList>
    </citation>
    <scope>NUCLEOTIDE SEQUENCE [LARGE SCALE GENOMIC DNA]</scope>
    <source>
        <strain evidence="3 4">NRRL B-24470</strain>
    </source>
</reference>
<dbReference type="SUPFAM" id="SSF50891">
    <property type="entry name" value="Cyclophilin-like"/>
    <property type="match status" value="1"/>
</dbReference>
<evidence type="ECO:0000259" key="2">
    <source>
        <dbReference type="PROSITE" id="PS50072"/>
    </source>
</evidence>
<organism evidence="3 4">
    <name type="scientific">Intrasporangium oryzae NRRL B-24470</name>
    <dbReference type="NCBI Taxonomy" id="1386089"/>
    <lineage>
        <taxon>Bacteria</taxon>
        <taxon>Bacillati</taxon>
        <taxon>Actinomycetota</taxon>
        <taxon>Actinomycetes</taxon>
        <taxon>Micrococcales</taxon>
        <taxon>Intrasporangiaceae</taxon>
        <taxon>Intrasporangium</taxon>
    </lineage>
</organism>
<dbReference type="GO" id="GO:0003755">
    <property type="term" value="F:peptidyl-prolyl cis-trans isomerase activity"/>
    <property type="evidence" value="ECO:0007669"/>
    <property type="project" value="InterPro"/>
</dbReference>
<keyword evidence="3" id="KW-0413">Isomerase</keyword>
<dbReference type="EMBL" id="AWSA01000002">
    <property type="protein sequence ID" value="EWT03446.1"/>
    <property type="molecule type" value="Genomic_DNA"/>
</dbReference>
<dbReference type="Gene3D" id="2.40.100.10">
    <property type="entry name" value="Cyclophilin-like"/>
    <property type="match status" value="1"/>
</dbReference>
<comment type="function">
    <text evidence="1">PPIases accelerate the folding of proteins. It catalyzes the cis-trans isomerization of proline imidic peptide bonds in oligopeptides.</text>
</comment>
<dbReference type="eggNOG" id="COG0652">
    <property type="taxonomic scope" value="Bacteria"/>
</dbReference>
<dbReference type="InterPro" id="IPR029000">
    <property type="entry name" value="Cyclophilin-like_dom_sf"/>
</dbReference>
<feature type="domain" description="PPIase cyclophilin-type" evidence="2">
    <location>
        <begin position="75"/>
        <end position="225"/>
    </location>
</feature>
<keyword evidence="4" id="KW-1185">Reference proteome</keyword>
<evidence type="ECO:0000313" key="3">
    <source>
        <dbReference type="EMBL" id="EWT03446.1"/>
    </source>
</evidence>
<dbReference type="PANTHER" id="PTHR45625:SF3">
    <property type="entry name" value="PEPTIDYL-PROLYL CIS-TRANS ISOMERASE B-RELATED"/>
    <property type="match status" value="1"/>
</dbReference>
<evidence type="ECO:0000313" key="4">
    <source>
        <dbReference type="Proteomes" id="UP000019489"/>
    </source>
</evidence>
<protein>
    <submittedName>
        <fullName evidence="3">Peptidylprolyl isomerase</fullName>
    </submittedName>
</protein>
<dbReference type="Pfam" id="PF00160">
    <property type="entry name" value="Pro_isomerase"/>
    <property type="match status" value="1"/>
</dbReference>
<gene>
    <name evidence="3" type="ORF">N865_17115</name>
</gene>
<dbReference type="PROSITE" id="PS50072">
    <property type="entry name" value="CSA_PPIASE_2"/>
    <property type="match status" value="1"/>
</dbReference>
<comment type="caution">
    <text evidence="3">The sequence shown here is derived from an EMBL/GenBank/DDBJ whole genome shotgun (WGS) entry which is preliminary data.</text>
</comment>
<name>W9GB65_9MICO</name>
<sequence length="228" mass="23633">MRAAVVLLVAIAVAALVWLAVTFTARGPQPVAAPTTGCASPPPPRTSIPRFSAPGPSAAAAAVGTWGATLHTTCGDVGLELDGTDAPRTVASFVQLARGGYWTDSACNRLTSYLSPTAFLQCGDPTDRRAGDPGYGLAAENVPPGGRYARGTVIMGRGGGLDTTSGEFAIVYRDFTVRPGDPVYPVFGRVLTGMEVVDAIAARGGEDTRPDGRPFRSISIRSIDVARR</sequence>
<evidence type="ECO:0000256" key="1">
    <source>
        <dbReference type="ARBA" id="ARBA00002388"/>
    </source>
</evidence>
<dbReference type="InterPro" id="IPR002130">
    <property type="entry name" value="Cyclophilin-type_PPIase_dom"/>
</dbReference>
<dbReference type="STRING" id="1386089.N865_17115"/>
<proteinExistence type="predicted"/>
<dbReference type="InterPro" id="IPR044666">
    <property type="entry name" value="Cyclophilin_A-like"/>
</dbReference>
<dbReference type="AlphaFoldDB" id="W9GB65"/>
<dbReference type="PANTHER" id="PTHR45625">
    <property type="entry name" value="PEPTIDYL-PROLYL CIS-TRANS ISOMERASE-RELATED"/>
    <property type="match status" value="1"/>
</dbReference>
<accession>W9GB65</accession>